<name>A0A6U5AF98_HEMAN</name>
<feature type="region of interest" description="Disordered" evidence="2">
    <location>
        <begin position="23"/>
        <end position="62"/>
    </location>
</feature>
<feature type="compositionally biased region" description="Low complexity" evidence="2">
    <location>
        <begin position="23"/>
        <end position="39"/>
    </location>
</feature>
<dbReference type="PANTHER" id="PTHR22677">
    <property type="entry name" value="ANKYRIN REPEAT DOMAIN-CONTAINING PROTEIN 60"/>
    <property type="match status" value="1"/>
</dbReference>
<evidence type="ECO:0000256" key="2">
    <source>
        <dbReference type="SAM" id="MobiDB-lite"/>
    </source>
</evidence>
<evidence type="ECO:0000256" key="1">
    <source>
        <dbReference type="PROSITE-ProRule" id="PRU00023"/>
    </source>
</evidence>
<reference evidence="4" key="1">
    <citation type="submission" date="2021-01" db="EMBL/GenBank/DDBJ databases">
        <authorList>
            <person name="Corre E."/>
            <person name="Pelletier E."/>
            <person name="Niang G."/>
            <person name="Scheremetjew M."/>
            <person name="Finn R."/>
            <person name="Kale V."/>
            <person name="Holt S."/>
            <person name="Cochrane G."/>
            <person name="Meng A."/>
            <person name="Brown T."/>
            <person name="Cohen L."/>
        </authorList>
    </citation>
    <scope>NUCLEOTIDE SEQUENCE</scope>
    <source>
        <strain evidence="4">CCMP441</strain>
    </source>
</reference>
<dbReference type="InterPro" id="IPR036770">
    <property type="entry name" value="Ankyrin_rpt-contain_sf"/>
</dbReference>
<sequence length="313" mass="32940">MARGFCLVTLLVSLLLSVDCATSGSRPLPPSSEGLGPPSMALQRAARQEGGGQLAGAGSDREGRGAGGMWLFSCFGGRPQKKLNSELWEAAKKGDTGMCKTLVEGGADLESQSIDASSDASMVFKHLYGMDHIEEREKALASGIDPNDSKNSVHATSMREDSGRTALRWAAWAGHVDTVKELLCLGADVNAADPDGWSALHEAAVYGHTDVVEALLEAGADVDQETGQGWKAIHLAGSHGHMAITTMLHAHGCDMCHTTDGELTAMDWAKAYGWTDVAAFLRDAPGKRSGGCMTCGRSNFFVQGGLQSVISTM</sequence>
<proteinExistence type="predicted"/>
<dbReference type="SUPFAM" id="SSF48403">
    <property type="entry name" value="Ankyrin repeat"/>
    <property type="match status" value="1"/>
</dbReference>
<feature type="chain" id="PRO_5030160471" evidence="3">
    <location>
        <begin position="21"/>
        <end position="313"/>
    </location>
</feature>
<dbReference type="PRINTS" id="PR01415">
    <property type="entry name" value="ANKYRIN"/>
</dbReference>
<dbReference type="EMBL" id="HBFK01029454">
    <property type="protein sequence ID" value="CAD8751440.1"/>
    <property type="molecule type" value="Transcribed_RNA"/>
</dbReference>
<dbReference type="AlphaFoldDB" id="A0A6U5AF98"/>
<protein>
    <submittedName>
        <fullName evidence="4">Uncharacterized protein</fullName>
    </submittedName>
</protein>
<gene>
    <name evidence="4" type="ORF">HAND1043_LOCUS17946</name>
</gene>
<dbReference type="Pfam" id="PF12796">
    <property type="entry name" value="Ank_2"/>
    <property type="match status" value="1"/>
</dbReference>
<dbReference type="InterPro" id="IPR039323">
    <property type="entry name" value="ANKRD_45/46/60"/>
</dbReference>
<dbReference type="PROSITE" id="PS50297">
    <property type="entry name" value="ANK_REP_REGION"/>
    <property type="match status" value="2"/>
</dbReference>
<dbReference type="PANTHER" id="PTHR22677:SF4">
    <property type="entry name" value="USHER SYNDROME TYPE-1G PROTEIN-LIKE PROTEIN"/>
    <property type="match status" value="1"/>
</dbReference>
<feature type="repeat" description="ANK" evidence="1">
    <location>
        <begin position="162"/>
        <end position="194"/>
    </location>
</feature>
<dbReference type="InterPro" id="IPR002110">
    <property type="entry name" value="Ankyrin_rpt"/>
</dbReference>
<evidence type="ECO:0000313" key="4">
    <source>
        <dbReference type="EMBL" id="CAD8751440.1"/>
    </source>
</evidence>
<accession>A0A6U5AF98</accession>
<feature type="signal peptide" evidence="3">
    <location>
        <begin position="1"/>
        <end position="20"/>
    </location>
</feature>
<dbReference type="Gene3D" id="1.25.40.20">
    <property type="entry name" value="Ankyrin repeat-containing domain"/>
    <property type="match status" value="1"/>
</dbReference>
<organism evidence="4">
    <name type="scientific">Hemiselmis andersenii</name>
    <name type="common">Cryptophyte alga</name>
    <dbReference type="NCBI Taxonomy" id="464988"/>
    <lineage>
        <taxon>Eukaryota</taxon>
        <taxon>Cryptophyceae</taxon>
        <taxon>Cryptomonadales</taxon>
        <taxon>Hemiselmidaceae</taxon>
        <taxon>Hemiselmis</taxon>
    </lineage>
</organism>
<keyword evidence="1" id="KW-0040">ANK repeat</keyword>
<keyword evidence="3" id="KW-0732">Signal</keyword>
<feature type="repeat" description="ANK" evidence="1">
    <location>
        <begin position="195"/>
        <end position="227"/>
    </location>
</feature>
<dbReference type="SMART" id="SM00248">
    <property type="entry name" value="ANK"/>
    <property type="match status" value="4"/>
</dbReference>
<evidence type="ECO:0000256" key="3">
    <source>
        <dbReference type="SAM" id="SignalP"/>
    </source>
</evidence>
<dbReference type="PROSITE" id="PS50088">
    <property type="entry name" value="ANK_REPEAT"/>
    <property type="match status" value="2"/>
</dbReference>